<accession>A0A4U1I1C7</accession>
<dbReference type="Proteomes" id="UP000305539">
    <property type="component" value="Unassembled WGS sequence"/>
</dbReference>
<dbReference type="CDD" id="cd01289">
    <property type="entry name" value="FabA_like"/>
    <property type="match status" value="1"/>
</dbReference>
<dbReference type="Gene3D" id="3.10.129.10">
    <property type="entry name" value="Hotdog Thioesterase"/>
    <property type="match status" value="1"/>
</dbReference>
<evidence type="ECO:0000313" key="2">
    <source>
        <dbReference type="Proteomes" id="UP000305539"/>
    </source>
</evidence>
<dbReference type="RefSeq" id="WP_136896808.1">
    <property type="nucleotide sequence ID" value="NZ_SWJE01000010.1"/>
</dbReference>
<proteinExistence type="predicted"/>
<dbReference type="InterPro" id="IPR029069">
    <property type="entry name" value="HotDog_dom_sf"/>
</dbReference>
<name>A0A4U1I1C7_9BURK</name>
<dbReference type="AlphaFoldDB" id="A0A4U1I1C7"/>
<comment type="caution">
    <text evidence="1">The sequence shown here is derived from an EMBL/GenBank/DDBJ whole genome shotgun (WGS) entry which is preliminary data.</text>
</comment>
<sequence>MSSTPPPPATLDRAWIAAHIPHSGAMCLLDSVEAWSEDTIRCVATSHRDPHNPLRSNGRLAAVCGVEYAAQAMAVHGAALGTTQGRPRAGLLASLRGVEAHVARLDTLDGPLTIEAERISADAGNVLYRFALRCDAQLVMTGRAAVILDASGTRLNFGTAQQDPDR</sequence>
<dbReference type="Pfam" id="PF22817">
    <property type="entry name" value="ApeP-like"/>
    <property type="match status" value="1"/>
</dbReference>
<dbReference type="OrthoDB" id="9800188at2"/>
<keyword evidence="2" id="KW-1185">Reference proteome</keyword>
<gene>
    <name evidence="1" type="ORF">FAZ69_20025</name>
</gene>
<dbReference type="EMBL" id="SWJE01000010">
    <property type="protein sequence ID" value="TKC86915.1"/>
    <property type="molecule type" value="Genomic_DNA"/>
</dbReference>
<protein>
    <submittedName>
        <fullName evidence="1">Hydroxymyristoyl-ACP dehydratase</fullName>
    </submittedName>
</protein>
<evidence type="ECO:0000313" key="1">
    <source>
        <dbReference type="EMBL" id="TKC86915.1"/>
    </source>
</evidence>
<reference evidence="1 2" key="1">
    <citation type="submission" date="2019-04" db="EMBL/GenBank/DDBJ databases">
        <title>Trinickia sp. 7GSK02, isolated from subtropical forest soil.</title>
        <authorList>
            <person name="Gao Z.-H."/>
            <person name="Qiu L.-H."/>
        </authorList>
    </citation>
    <scope>NUCLEOTIDE SEQUENCE [LARGE SCALE GENOMIC DNA]</scope>
    <source>
        <strain evidence="1 2">7GSK02</strain>
    </source>
</reference>
<organism evidence="1 2">
    <name type="scientific">Trinickia terrae</name>
    <dbReference type="NCBI Taxonomy" id="2571161"/>
    <lineage>
        <taxon>Bacteria</taxon>
        <taxon>Pseudomonadati</taxon>
        <taxon>Pseudomonadota</taxon>
        <taxon>Betaproteobacteria</taxon>
        <taxon>Burkholderiales</taxon>
        <taxon>Burkholderiaceae</taxon>
        <taxon>Trinickia</taxon>
    </lineage>
</organism>
<dbReference type="InterPro" id="IPR016776">
    <property type="entry name" value="ApeP-like_dehydratase"/>
</dbReference>
<dbReference type="SUPFAM" id="SSF54637">
    <property type="entry name" value="Thioesterase/thiol ester dehydrase-isomerase"/>
    <property type="match status" value="1"/>
</dbReference>